<evidence type="ECO:0000313" key="3">
    <source>
        <dbReference type="EMBL" id="GAA3709198.1"/>
    </source>
</evidence>
<dbReference type="Proteomes" id="UP001501536">
    <property type="component" value="Unassembled WGS sequence"/>
</dbReference>
<keyword evidence="4" id="KW-1185">Reference proteome</keyword>
<feature type="domain" description="DUF4097" evidence="2">
    <location>
        <begin position="15"/>
        <end position="252"/>
    </location>
</feature>
<comment type="caution">
    <text evidence="3">The sequence shown here is derived from an EMBL/GenBank/DDBJ whole genome shotgun (WGS) entry which is preliminary data.</text>
</comment>
<evidence type="ECO:0000259" key="2">
    <source>
        <dbReference type="Pfam" id="PF13349"/>
    </source>
</evidence>
<dbReference type="Pfam" id="PF13349">
    <property type="entry name" value="DUF4097"/>
    <property type="match status" value="1"/>
</dbReference>
<evidence type="ECO:0000313" key="4">
    <source>
        <dbReference type="Proteomes" id="UP001501536"/>
    </source>
</evidence>
<protein>
    <submittedName>
        <fullName evidence="3">DUF4097 family beta strand repeat-containing protein</fullName>
    </submittedName>
</protein>
<dbReference type="InterPro" id="IPR025164">
    <property type="entry name" value="Toastrack_DUF4097"/>
</dbReference>
<feature type="region of interest" description="Disordered" evidence="1">
    <location>
        <begin position="251"/>
        <end position="278"/>
    </location>
</feature>
<proteinExistence type="predicted"/>
<dbReference type="EMBL" id="BAABCJ010000006">
    <property type="protein sequence ID" value="GAA3709198.1"/>
    <property type="molecule type" value="Genomic_DNA"/>
</dbReference>
<organism evidence="3 4">
    <name type="scientific">Zhihengliuella alba</name>
    <dbReference type="NCBI Taxonomy" id="547018"/>
    <lineage>
        <taxon>Bacteria</taxon>
        <taxon>Bacillati</taxon>
        <taxon>Actinomycetota</taxon>
        <taxon>Actinomycetes</taxon>
        <taxon>Micrococcales</taxon>
        <taxon>Micrococcaceae</taxon>
        <taxon>Zhihengliuella</taxon>
    </lineage>
</organism>
<evidence type="ECO:0000256" key="1">
    <source>
        <dbReference type="SAM" id="MobiDB-lite"/>
    </source>
</evidence>
<name>A0ABP7DU76_9MICC</name>
<sequence>MHHAYPAQGPVEAAINLQMAELVITADDVDEITVDVAPTQADRAADVRSAENTEVSFADGRLSIVQRRENLISTWVNKGWFIDVHVRVPRRSRLDVRSAYGNIRVLGLIGPSTLVTAYGDIAAGDVAELEAKTSHGEIAVERASGTSRLSASSVRVGEVYGDTTAKASHGNVSLGMVMGEAQAVSGYGNIDVRTLMGRLQARSAHGRIRIDDAVHGAAGLDVGYGDIEVGIREGSLTWLDLDSKQGAVRNELQPSTASRDGAAQTVGEDPGDAESDDRLEIVARTTYGSVRAYRAAVL</sequence>
<reference evidence="4" key="1">
    <citation type="journal article" date="2019" name="Int. J. Syst. Evol. Microbiol.">
        <title>The Global Catalogue of Microorganisms (GCM) 10K type strain sequencing project: providing services to taxonomists for standard genome sequencing and annotation.</title>
        <authorList>
            <consortium name="The Broad Institute Genomics Platform"/>
            <consortium name="The Broad Institute Genome Sequencing Center for Infectious Disease"/>
            <person name="Wu L."/>
            <person name="Ma J."/>
        </authorList>
    </citation>
    <scope>NUCLEOTIDE SEQUENCE [LARGE SCALE GENOMIC DNA]</scope>
    <source>
        <strain evidence="4">JCM 16961</strain>
    </source>
</reference>
<dbReference type="PANTHER" id="PTHR34094:SF1">
    <property type="entry name" value="PROTEIN FAM185A"/>
    <property type="match status" value="1"/>
</dbReference>
<dbReference type="PANTHER" id="PTHR34094">
    <property type="match status" value="1"/>
</dbReference>
<gene>
    <name evidence="3" type="ORF">GCM10022377_23600</name>
</gene>
<dbReference type="RefSeq" id="WP_344884829.1">
    <property type="nucleotide sequence ID" value="NZ_BAABCJ010000006.1"/>
</dbReference>
<accession>A0ABP7DU76</accession>